<keyword evidence="2" id="KW-0808">Transferase</keyword>
<keyword evidence="5" id="KW-1133">Transmembrane helix</keyword>
<evidence type="ECO:0000256" key="1">
    <source>
        <dbReference type="ARBA" id="ARBA00022484"/>
    </source>
</evidence>
<keyword evidence="5" id="KW-0472">Membrane</keyword>
<feature type="transmembrane region" description="Helical" evidence="5">
    <location>
        <begin position="3057"/>
        <end position="3081"/>
    </location>
</feature>
<feature type="compositionally biased region" description="Basic and acidic residues" evidence="4">
    <location>
        <begin position="873"/>
        <end position="882"/>
    </location>
</feature>
<keyword evidence="8" id="KW-1185">Reference proteome</keyword>
<feature type="transmembrane region" description="Helical" evidence="5">
    <location>
        <begin position="1742"/>
        <end position="1765"/>
    </location>
</feature>
<evidence type="ECO:0000259" key="6">
    <source>
        <dbReference type="PROSITE" id="PS51877"/>
    </source>
</evidence>
<organism evidence="7 8">
    <name type="scientific">Fusarium graminearum hypovirus 1</name>
    <dbReference type="NCBI Taxonomy" id="1284208"/>
    <lineage>
        <taxon>Viruses</taxon>
        <taxon>Riboviria</taxon>
        <taxon>Orthornavirae</taxon>
        <taxon>Pisuviricota</taxon>
        <taxon>Duplopiviricetes</taxon>
        <taxon>Durnavirales</taxon>
        <taxon>Hypoviridae</taxon>
        <taxon>Alphahypovirus</taxon>
        <taxon>Alphahypovirus fusarii</taxon>
    </lineage>
</organism>
<dbReference type="InterPro" id="IPR043502">
    <property type="entry name" value="DNA/RNA_pol_sf"/>
</dbReference>
<dbReference type="PROSITE" id="PS51877">
    <property type="entry name" value="HAV_P29_PRO"/>
    <property type="match status" value="1"/>
</dbReference>
<dbReference type="Proteomes" id="UP000831667">
    <property type="component" value="Segment"/>
</dbReference>
<dbReference type="InterPro" id="IPR031158">
    <property type="entry name" value="GH10_AS"/>
</dbReference>
<accession>A0ABM7E844</accession>
<feature type="domain" description="Peptidase C7" evidence="6">
    <location>
        <begin position="1"/>
        <end position="226"/>
    </location>
</feature>
<evidence type="ECO:0000256" key="4">
    <source>
        <dbReference type="SAM" id="MobiDB-lite"/>
    </source>
</evidence>
<dbReference type="EMBL" id="MK279472">
    <property type="protein sequence ID" value="AZT88611.1"/>
    <property type="molecule type" value="Genomic_RNA"/>
</dbReference>
<evidence type="ECO:0000256" key="5">
    <source>
        <dbReference type="SAM" id="Phobius"/>
    </source>
</evidence>
<dbReference type="InterPro" id="IPR021912">
    <property type="entry name" value="DUF3525"/>
</dbReference>
<evidence type="ECO:0000256" key="3">
    <source>
        <dbReference type="ARBA" id="ARBA00022695"/>
    </source>
</evidence>
<dbReference type="Gene3D" id="3.40.50.300">
    <property type="entry name" value="P-loop containing nucleotide triphosphate hydrolases"/>
    <property type="match status" value="1"/>
</dbReference>
<feature type="region of interest" description="Disordered" evidence="4">
    <location>
        <begin position="873"/>
        <end position="931"/>
    </location>
</feature>
<feature type="transmembrane region" description="Helical" evidence="5">
    <location>
        <begin position="1705"/>
        <end position="1730"/>
    </location>
</feature>
<dbReference type="Pfam" id="PF01830">
    <property type="entry name" value="Peptidase_C7"/>
    <property type="match status" value="1"/>
</dbReference>
<evidence type="ECO:0000256" key="2">
    <source>
        <dbReference type="ARBA" id="ARBA00022679"/>
    </source>
</evidence>
<dbReference type="SUPFAM" id="SSF52540">
    <property type="entry name" value="P-loop containing nucleoside triphosphate hydrolases"/>
    <property type="match status" value="1"/>
</dbReference>
<feature type="region of interest" description="Disordered" evidence="4">
    <location>
        <begin position="819"/>
        <end position="839"/>
    </location>
</feature>
<keyword evidence="1" id="KW-0696">RNA-directed RNA polymerase</keyword>
<evidence type="ECO:0000313" key="8">
    <source>
        <dbReference type="Proteomes" id="UP000831667"/>
    </source>
</evidence>
<dbReference type="InterPro" id="IPR027417">
    <property type="entry name" value="P-loop_NTPase"/>
</dbReference>
<dbReference type="SUPFAM" id="SSF56672">
    <property type="entry name" value="DNA/RNA polymerases"/>
    <property type="match status" value="1"/>
</dbReference>
<keyword evidence="5" id="KW-0812">Transmembrane</keyword>
<gene>
    <name evidence="7" type="ORF">FgHV1-HN10_gp2</name>
</gene>
<sequence>MAQSTQFSDISFPLSVREWYCTARDQSHAELSQGHEITCKCQLHMTPPSVQRAKMSGNPELLAQTLARAPSRGPVFAAAWEVHHSCQASNDTRLLDLRFAELFVSAQDFKSYKTTAIPKEVAPLALKSNPDVSWFGMDQCWASALRPKLATRAVRVAAYEILLSDFQRLLELCGKCEGKPMRLIKVHSGLYHLEVEKDKKTSKSAGAKLYRDVSFAVAGSPGARIGNGFSFLFSKGGFTMGGPEPIKNTRPIPRETSVCWSVPPPRYLARTPLSPVNALNERERRLFYTEKRRMREEREQRNKADKHRRMLILTERRHSKAVASLLFKMRQGANINKRTPDAWKTNNRYAILSAHNERPHPVVFTNVIPVVSMCPGPRIRKTDDIQVSAAKRKSTNIQRRNIEGKKEMRHWAFIRRTHIQMFTKKIRLAEMNSLDAFFHSYLYPGMDLNQARILLRVMRGRVVCPTEGYQLDLTFQNKRLEHISCVPAPTEGVSINIDGHYFTHLGNRRAEIKYRLSAAAWKARALSLLEEHQSTAPERKGKGMEIIGLAKTSVPFARPNLMRRMINGFRVCAIVGGAYIYSRSGRFEMADPRSPGDTITPMQTKVIDDYGHLKYSFTCKGLAKLWVDLGKRLDWRRVLAHSLGMKYSVAEQYMQQWYHHSGLDIVLDSPDDKPYNNRPGQVVHHYEEVTILEPRLEQPTHSRKRVVFGNTNGSGKNVVMPERRFGRPTSGVVLKFGDMHVIARNADDADVELNPGPGHRPSLILEYATPTADTPASLWYAKFYDDEEWEIDGSALESVINTYEPKYVESMGRSWNISEESAGPHTYHTAKSPKGDVNSEQVRLARFWRRHKRSRSDNPISPLFEAEAHVDPYGADDHDVEKNPGPATPSSSKEAERGRPAHKRSTSEASSLTLDTNQLEPKPVREKSRARSAIRKFTNAIGFTKSDLEQVRLNFGFDLNNEAVLPFTVSDDDTIATLYTGHLVVGHLPGNKIYHKPWRLPIWDSLLSIEDQNVLDKNYSSGPRFGQPVVAEVAQMIHEFFQRSPLLCLGRHEMAALAQHIKSEFSCPVITEGYAIELILATNEIVLHYTATPTSETAGRLWYYVSGRKYLHGGDDIGENQRLGSHTIAQQFTKGEAITDNVIISIDPTTFSLATGRRLAYLQSQLDGVKHEAQSSFDEMQAMAIMYILLGIIRKHDADMSTTEGLANIFTIFKNVLGCPKSGAYAINFTNQMTTITIYQTHRLTEENRERCWVLVEGEPLFHLGIPSSEEDSSEVLESFDRPLSITNPVLQGRPSWAQARFYANEMYDSISTLPHTRDMRVVFTVEHFQPARSAFCKPIEDMSINDVPWMLYPWLWCIEHSTRFWLTLFHFIRLWFNMFSIHRHPDLSGFSPNVTYPDDDYDDDYGRRSETFAVVTLGTEGDNRPVHLAAQTAGHYGIPTVVRRVRTMDGHDMENLRVGKVLQYAPDYATIANFATEGYKRILAPHVEVSMFDGLSYSLAPTTHWIHTPRFVDDWGKVTWIDYIPAAFMEQMNSIFSPYLRIGCLKKGSNFPRTVDGFRPLRKKSNLDTTGSRVGWVSGSNNEHVIPHHIRESCERIPDGDHSEIFRHYSKIYMHGGAGTVQTAVACGCEIEICDPTMDRNYHTIPGPEDFHVPSVSPLMGYLVLSGFKPQVPLEIKIMWVLSFLWNGKMWLFLQLIDYAIKCIAMLLSLMTAWKIALSIYVSVPLVVLRLILKQHSVSSLLYLGLWILWEFPFFCLGQSWGYFPLVAWTFKKSWVRIVGDFLAATRPRFYIEFEPAKLEKGHMPFPYGHWSVLDSKTSYRYEGMFLKDERHTLGGMFKFTRSKRVSNRIKLSIRVPFNLDLAARRALGGKMLDAYSANHNCLTMVEQLISTHSLIGMIALKLMRVMIWFTLQPPESTLRWMEVLGYNIDNYRNSFLYSKLGFAASIEDVPLELEDEITVPIGIIPASLDGERETTEEIVISELDIEDESSFEQVIEETVALSAIVSSKYEVDEATTHEIVYDCVLRKAALEPLPDDNELTRPRKDGETIRTHLGDILDAIQHSISFIQHTRVGEAFICWLKGIGTRIHEFILPLLHVFTKVLILGYVLGEKYFRNFFIDVSDLITYAYGLEKSKRIKTAWGLTGLYRTGFASQKARLALEIAHMEVTERGHPVDDWNNMVAEINQTAAELGVGDPKHVGGPQRRPINLKNQLLTKREGDTIMWDESEYVRDPAYEKRVEAKIATGVPQGSDQVRMAKHFPEKITESIDRYAPSYARPTSVQIAFAEECADAEVEDHPKFFLNCDVTMPAAIRRYNKPKQKYRPGAFFSGPDGFRTREAAARAGFQKVADHYIRKCFREGKNILPNYIAFVKSQITNAVKAMPKSVGGQDKQFRTVVAQDDFSYMQNQVVMMDRNKRDWADEFGAGAGMRLNQSMLKNFLALEEPKETFEGLYMMADATAFDSTIPNIIQCYHERLWSHGFKNHPSGNGANIASVAIAATRAKSSGWIWGLTEAEHSALKVVIPEQGRRDTLVGYDSSRFIDATHLSLAGVTELITSGQTLGKLLLVASRNQANIPSSVKDLGSFIVDNNANLMSTLRNKAHYSQTFIYHEGGFNIGTRQKGAKLVPRAMYDDLAKFADAPLALLSNMHYKNRGGDTGGNETTPYNTLSLRAIYRMAWSLTMNRPPKEFQTYNKMSNQGDDAMWSSFGKYGIRTYKQMLKFKEICAQMGITMTIDSTKDITKVEYLSKFVRRPTPQDSEDLAVWRRHKINEACNLARLAGKDPNTLDFSVLNNPKYVVYHSTPALWLRSTAIRYYQANKENWRTVSLARTAGHAGNCAFAPATYLSFAHEWVEDANFLLKKHNIWTRYEVSETRGKYKLPLVQEANPGAKMTQALSPRQKAFLKELKGMMFPSYLKVMNVHMNTADIDPEAHDKLFIKLDKSWKGPNEVMAEFADQLQQFTDMIPDDYRKFMTGPSLQFAEKTFYTKNMLLEKFTYKQMLLESGDDEITFGDFSERIRRGPYACATDPYGFFEKKNNDPAFLKEVHDCNEWLIQGLVFWITFIYALTPIVEGFILSLWFFGPVYKIWMWSFFGLGKLYALLNTLYWHSKANSSAEISRMMPKDPYMMSKRACVFIVDVFPQNFGFIMMVPCAIVNLIPELCEAIGKINFKATQMKEPDTGNMPTENSWSRYAEEYLDILWDSPTRSAYLAADTGTGKSSWWLAALYGARRHKNIRHVWVVSPYKSLRDNIDVPFGIKTQVLMKGVQMNNDFVKSATYGHFAQARINQIDPERDVVLFDEFHLQTMEIINALHFNPARTFLLSATPVDVPSLKNTPSLFPDIKRRFQPVVKLYDDNMDVVDAYKEAEHLWPHVMKKPQPRVLIVVPTIKQQSDTITLLQDLLPNGTLINPYSRLHRNEPPEGIIVSTPYVDVGTNFKNPPDVLIDAGKQVLIDRGKMILPLPWTDPDTDKQRQGRVARKGAGYVFKPHSAGTGPKGVAYSSPSYFAFKHVANHFKIQQLGSAPRPACKVMPWLGFNETDISIAEKKSVALLHAMAYAGIKESQWQKFYNIKFQNKPLSEDYVFVDRVHADYQWNDVQLLPYTQARMTYNRQGITSTFFKRRTDGAHQEERLGRPFKPMGHIWVQYGSTLEENDDISVHRTDANTSIWGKLNSDLVKTRAALRNMARKMPWDRRLEVLSDLDGVNY</sequence>
<proteinExistence type="predicted"/>
<keyword evidence="3" id="KW-0548">Nucleotidyltransferase</keyword>
<dbReference type="PROSITE" id="PS00591">
    <property type="entry name" value="GH10_1"/>
    <property type="match status" value="1"/>
</dbReference>
<evidence type="ECO:0000313" key="7">
    <source>
        <dbReference type="EMBL" id="AZT88611.1"/>
    </source>
</evidence>
<dbReference type="Pfam" id="PF12039">
    <property type="entry name" value="DUF3525"/>
    <property type="match status" value="2"/>
</dbReference>
<feature type="transmembrane region" description="Helical" evidence="5">
    <location>
        <begin position="3087"/>
        <end position="3107"/>
    </location>
</feature>
<dbReference type="InterPro" id="IPR002704">
    <property type="entry name" value="Peptidase_C7_dom"/>
</dbReference>
<feature type="compositionally biased region" description="Polar residues" evidence="4">
    <location>
        <begin position="907"/>
        <end position="919"/>
    </location>
</feature>
<reference evidence="7 8" key="1">
    <citation type="journal article" date="2019" name="PLoS ONE">
        <title>Hiding in plain sight: New virus genomes discovered via a systematic analysis of fungal public transcriptomes.</title>
        <authorList>
            <person name="Gilbert K.B."/>
            <person name="Holcomb E.E."/>
            <person name="Allscheid R.L."/>
            <person name="Carrington J.C."/>
        </authorList>
    </citation>
    <scope>NUCLEOTIDE SEQUENCE [LARGE SCALE GENOMIC DNA]</scope>
    <source>
        <strain evidence="7 8">FgHv1HN10</strain>
    </source>
</reference>
<protein>
    <submittedName>
        <fullName evidence="7">Polyprotein</fullName>
    </submittedName>
</protein>
<name>A0ABM7E844_9VIRU</name>